<keyword evidence="1" id="KW-0732">Signal</keyword>
<feature type="signal peptide" evidence="1">
    <location>
        <begin position="1"/>
        <end position="22"/>
    </location>
</feature>
<protein>
    <submittedName>
        <fullName evidence="2">Secretion protein</fullName>
    </submittedName>
</protein>
<feature type="chain" id="PRO_5016017144" evidence="1">
    <location>
        <begin position="23"/>
        <end position="134"/>
    </location>
</feature>
<accession>A0A2W7UA82</accession>
<dbReference type="AlphaFoldDB" id="A0A2W7UA82"/>
<gene>
    <name evidence="2" type="ORF">DOS84_06810</name>
</gene>
<reference evidence="2 3" key="1">
    <citation type="submission" date="2018-06" db="EMBL/GenBank/DDBJ databases">
        <title>Flavobacterium sp IMCC34762, genome.</title>
        <authorList>
            <person name="Joung Y."/>
            <person name="Cho J."/>
            <person name="Song J."/>
        </authorList>
    </citation>
    <scope>NUCLEOTIDE SEQUENCE [LARGE SCALE GENOMIC DNA]</scope>
    <source>
        <strain evidence="2 3">IMCC34762</strain>
    </source>
</reference>
<name>A0A2W7UA82_9FLAO</name>
<dbReference type="RefSeq" id="WP_111409363.1">
    <property type="nucleotide sequence ID" value="NZ_QKXH01000003.1"/>
</dbReference>
<organism evidence="2 3">
    <name type="scientific">Flavobacterium aquariorum</name>
    <dbReference type="NCBI Taxonomy" id="2217670"/>
    <lineage>
        <taxon>Bacteria</taxon>
        <taxon>Pseudomonadati</taxon>
        <taxon>Bacteroidota</taxon>
        <taxon>Flavobacteriia</taxon>
        <taxon>Flavobacteriales</taxon>
        <taxon>Flavobacteriaceae</taxon>
        <taxon>Flavobacterium</taxon>
    </lineage>
</organism>
<sequence length="134" mass="14986">MKTILKLSLVVLVAMTTMSSYAIDGDFLLNVKKGTGKEISFSVNEIPKANVTIYDKYHTIIYSEVATGKDGILRTYSLEEFPDGVYFLEVETNLKKVTHEIVISKEISTLSRKAIAEVYKGELKMKNQNVATTN</sequence>
<dbReference type="EMBL" id="QKXH01000003">
    <property type="protein sequence ID" value="PZX94329.1"/>
    <property type="molecule type" value="Genomic_DNA"/>
</dbReference>
<evidence type="ECO:0000313" key="2">
    <source>
        <dbReference type="EMBL" id="PZX94329.1"/>
    </source>
</evidence>
<keyword evidence="3" id="KW-1185">Reference proteome</keyword>
<evidence type="ECO:0000313" key="3">
    <source>
        <dbReference type="Proteomes" id="UP000249177"/>
    </source>
</evidence>
<proteinExistence type="predicted"/>
<dbReference type="Proteomes" id="UP000249177">
    <property type="component" value="Unassembled WGS sequence"/>
</dbReference>
<comment type="caution">
    <text evidence="2">The sequence shown here is derived from an EMBL/GenBank/DDBJ whole genome shotgun (WGS) entry which is preliminary data.</text>
</comment>
<evidence type="ECO:0000256" key="1">
    <source>
        <dbReference type="SAM" id="SignalP"/>
    </source>
</evidence>
<dbReference type="OrthoDB" id="1371166at2"/>